<dbReference type="RefSeq" id="XP_014560136.1">
    <property type="nucleotide sequence ID" value="XM_014704650.1"/>
</dbReference>
<sequence>MVELAAVICWSWSRWSKLELLLAGANGSPGARHIGPPACYTAPRASECLRSPSRTGRLVAYEAKAHAHGCWGGGGWRHQRCEMIVVVVMMWMAVFGRGRIQKAGMAGGQHGNNGRRRRLRRSARPAKHGATMTGCRPARTVVRKLSHVPSYVLREGRDTRKDAETARRRLKSPEVLPLSTDTTVPLLRACVGDAAASGSCFCNDGWEAAARSRLDRQAALAGTARRPRAELGVRGRW</sequence>
<evidence type="ECO:0000256" key="1">
    <source>
        <dbReference type="SAM" id="MobiDB-lite"/>
    </source>
</evidence>
<evidence type="ECO:0000313" key="3">
    <source>
        <dbReference type="Proteomes" id="UP000054337"/>
    </source>
</evidence>
<reference evidence="2 3" key="1">
    <citation type="journal article" date="2013" name="PLoS Genet.">
        <title>Comparative genome structure, secondary metabolite, and effector coding capacity across Cochliobolus pathogens.</title>
        <authorList>
            <person name="Condon B.J."/>
            <person name="Leng Y."/>
            <person name="Wu D."/>
            <person name="Bushley K.E."/>
            <person name="Ohm R.A."/>
            <person name="Otillar R."/>
            <person name="Martin J."/>
            <person name="Schackwitz W."/>
            <person name="Grimwood J."/>
            <person name="MohdZainudin N."/>
            <person name="Xue C."/>
            <person name="Wang R."/>
            <person name="Manning V.A."/>
            <person name="Dhillon B."/>
            <person name="Tu Z.J."/>
            <person name="Steffenson B.J."/>
            <person name="Salamov A."/>
            <person name="Sun H."/>
            <person name="Lowry S."/>
            <person name="LaButti K."/>
            <person name="Han J."/>
            <person name="Copeland A."/>
            <person name="Lindquist E."/>
            <person name="Barry K."/>
            <person name="Schmutz J."/>
            <person name="Baker S.E."/>
            <person name="Ciuffetti L.M."/>
            <person name="Grigoriev I.V."/>
            <person name="Zhong S."/>
            <person name="Turgeon B.G."/>
        </authorList>
    </citation>
    <scope>NUCLEOTIDE SEQUENCE [LARGE SCALE GENOMIC DNA]</scope>
    <source>
        <strain evidence="2 3">FI3</strain>
    </source>
</reference>
<dbReference type="GeneID" id="26251263"/>
<protein>
    <submittedName>
        <fullName evidence="2">Uncharacterized protein</fullName>
    </submittedName>
</protein>
<organism evidence="2 3">
    <name type="scientific">Bipolaris victoriae (strain FI3)</name>
    <name type="common">Victoria blight of oats agent</name>
    <name type="synonym">Cochliobolus victoriae</name>
    <dbReference type="NCBI Taxonomy" id="930091"/>
    <lineage>
        <taxon>Eukaryota</taxon>
        <taxon>Fungi</taxon>
        <taxon>Dikarya</taxon>
        <taxon>Ascomycota</taxon>
        <taxon>Pezizomycotina</taxon>
        <taxon>Dothideomycetes</taxon>
        <taxon>Pleosporomycetidae</taxon>
        <taxon>Pleosporales</taxon>
        <taxon>Pleosporineae</taxon>
        <taxon>Pleosporaceae</taxon>
        <taxon>Bipolaris</taxon>
    </lineage>
</organism>
<gene>
    <name evidence="2" type="ORF">COCVIDRAFT_13084</name>
</gene>
<feature type="region of interest" description="Disordered" evidence="1">
    <location>
        <begin position="104"/>
        <end position="133"/>
    </location>
</feature>
<dbReference type="HOGENOM" id="CLU_1170477_0_0_1"/>
<feature type="compositionally biased region" description="Basic residues" evidence="1">
    <location>
        <begin position="113"/>
        <end position="127"/>
    </location>
</feature>
<proteinExistence type="predicted"/>
<name>W7EJ30_BIPV3</name>
<accession>W7EJ30</accession>
<dbReference type="Proteomes" id="UP000054337">
    <property type="component" value="Unassembled WGS sequence"/>
</dbReference>
<keyword evidence="3" id="KW-1185">Reference proteome</keyword>
<dbReference type="AlphaFoldDB" id="W7EJ30"/>
<dbReference type="EMBL" id="KI968704">
    <property type="protein sequence ID" value="EUN30688.1"/>
    <property type="molecule type" value="Genomic_DNA"/>
</dbReference>
<evidence type="ECO:0000313" key="2">
    <source>
        <dbReference type="EMBL" id="EUN30688.1"/>
    </source>
</evidence>